<organism evidence="2 3">
    <name type="scientific">Pseudocercospora fuligena</name>
    <dbReference type="NCBI Taxonomy" id="685502"/>
    <lineage>
        <taxon>Eukaryota</taxon>
        <taxon>Fungi</taxon>
        <taxon>Dikarya</taxon>
        <taxon>Ascomycota</taxon>
        <taxon>Pezizomycotina</taxon>
        <taxon>Dothideomycetes</taxon>
        <taxon>Dothideomycetidae</taxon>
        <taxon>Mycosphaerellales</taxon>
        <taxon>Mycosphaerellaceae</taxon>
        <taxon>Pseudocercospora</taxon>
    </lineage>
</organism>
<proteinExistence type="predicted"/>
<feature type="region of interest" description="Disordered" evidence="1">
    <location>
        <begin position="1"/>
        <end position="25"/>
    </location>
</feature>
<feature type="compositionally biased region" description="Polar residues" evidence="1">
    <location>
        <begin position="9"/>
        <end position="20"/>
    </location>
</feature>
<evidence type="ECO:0000313" key="2">
    <source>
        <dbReference type="EMBL" id="KAF7188151.1"/>
    </source>
</evidence>
<keyword evidence="3" id="KW-1185">Reference proteome</keyword>
<protein>
    <submittedName>
        <fullName evidence="2">Uncharacterized protein</fullName>
    </submittedName>
</protein>
<dbReference type="EMBL" id="JABCIY010000213">
    <property type="protein sequence ID" value="KAF7188151.1"/>
    <property type="molecule type" value="Genomic_DNA"/>
</dbReference>
<dbReference type="AlphaFoldDB" id="A0A8H6RDP6"/>
<dbReference type="OrthoDB" id="10672547at2759"/>
<gene>
    <name evidence="2" type="ORF">HII31_10436</name>
</gene>
<name>A0A8H6RDP6_9PEZI</name>
<reference evidence="2" key="1">
    <citation type="submission" date="2020-04" db="EMBL/GenBank/DDBJ databases">
        <title>Draft genome resource of the tomato pathogen Pseudocercospora fuligena.</title>
        <authorList>
            <person name="Zaccaron A."/>
        </authorList>
    </citation>
    <scope>NUCLEOTIDE SEQUENCE</scope>
    <source>
        <strain evidence="2">PF001</strain>
    </source>
</reference>
<sequence>MTRPARAENQPSAAPTQPRDTPSVGEAANIDAQARPKKLFELYAQDQPGAFMRNADIGDYLRAKEQPKAFQNNFATDSARVLNGHLWIPIPYLDGLRTAYMLESMINSTTPPIPSAILSELTSLSALVKEKQKLLAEQKDNLSKARWIDDSKHTQVADADTAKSVRKQDDRIRTLCTDVLEKLVSDPLIAQEEYEAGTSHIAHVRNVLEDTYEKCNPVLLEQIREYEQTITEKAGTSVGGKRDKLKAFFVNNNSKGVSQPVAEKVQWGDVDIYRALDQPEACVYNTYNTYSTEGYWSLRPARVQPGPAPAQTTQYLPSTSDDSQGQPAPGTVPYLDALCVAYSTLEETMNMVASAETAAIREAASTQRKLLDEIRATLVDRHKTGVTARQIQASEADIAKQIRKQDIRVRQLTTKLTDEAVQDPQFPNNEHNTGITWEEYAKNELEDVYQKCRPLLLEQVRVMDEILAEKGKQPQRRRDIWLSCFRSSPGKDNQGP</sequence>
<feature type="compositionally biased region" description="Polar residues" evidence="1">
    <location>
        <begin position="310"/>
        <end position="326"/>
    </location>
</feature>
<dbReference type="Proteomes" id="UP000660729">
    <property type="component" value="Unassembled WGS sequence"/>
</dbReference>
<evidence type="ECO:0000313" key="3">
    <source>
        <dbReference type="Proteomes" id="UP000660729"/>
    </source>
</evidence>
<evidence type="ECO:0000256" key="1">
    <source>
        <dbReference type="SAM" id="MobiDB-lite"/>
    </source>
</evidence>
<feature type="region of interest" description="Disordered" evidence="1">
    <location>
        <begin position="303"/>
        <end position="330"/>
    </location>
</feature>
<comment type="caution">
    <text evidence="2">The sequence shown here is derived from an EMBL/GenBank/DDBJ whole genome shotgun (WGS) entry which is preliminary data.</text>
</comment>
<accession>A0A8H6RDP6</accession>